<dbReference type="InterPro" id="IPR029044">
    <property type="entry name" value="Nucleotide-diphossugar_trans"/>
</dbReference>
<evidence type="ECO:0000313" key="4">
    <source>
        <dbReference type="Proteomes" id="UP000274556"/>
    </source>
</evidence>
<comment type="caution">
    <text evidence="3">The sequence shown here is derived from an EMBL/GenBank/DDBJ whole genome shotgun (WGS) entry which is preliminary data.</text>
</comment>
<dbReference type="AlphaFoldDB" id="A0A495VFP8"/>
<dbReference type="Pfam" id="PF00535">
    <property type="entry name" value="Glycos_transf_2"/>
    <property type="match status" value="1"/>
</dbReference>
<protein>
    <submittedName>
        <fullName evidence="3">Glycosyltransferase involved in cell wall biosynthesis</fullName>
    </submittedName>
</protein>
<dbReference type="InterPro" id="IPR050834">
    <property type="entry name" value="Glycosyltransf_2"/>
</dbReference>
<feature type="domain" description="Glycosyltransferase 2-like" evidence="1">
    <location>
        <begin position="446"/>
        <end position="564"/>
    </location>
</feature>
<dbReference type="InterPro" id="IPR007345">
    <property type="entry name" value="Polysacch_pyruvyl_Trfase"/>
</dbReference>
<dbReference type="Gene3D" id="3.90.550.10">
    <property type="entry name" value="Spore Coat Polysaccharide Biosynthesis Protein SpsA, Chain A"/>
    <property type="match status" value="1"/>
</dbReference>
<dbReference type="PANTHER" id="PTHR43685:SF2">
    <property type="entry name" value="GLYCOSYLTRANSFERASE 2-LIKE DOMAIN-CONTAINING PROTEIN"/>
    <property type="match status" value="1"/>
</dbReference>
<proteinExistence type="predicted"/>
<dbReference type="PANTHER" id="PTHR43685">
    <property type="entry name" value="GLYCOSYLTRANSFERASE"/>
    <property type="match status" value="1"/>
</dbReference>
<name>A0A495VFP8_9GAMM</name>
<gene>
    <name evidence="3" type="ORF">BDD21_4971</name>
</gene>
<feature type="domain" description="Polysaccharide pyruvyl transferase" evidence="2">
    <location>
        <begin position="12"/>
        <end position="350"/>
    </location>
</feature>
<dbReference type="GO" id="GO:0016740">
    <property type="term" value="F:transferase activity"/>
    <property type="evidence" value="ECO:0007669"/>
    <property type="project" value="UniProtKB-KW"/>
</dbReference>
<sequence>MKLLVDHGAYDNLGDLGMLEAALHQLRAYGTEIQLFVKDCPLDDRIWNLPGIERVDYHLPPPYKIPRRGGGIRARLLRALSPKNRRLLYLFLLAQGLTDPEQARVDVDGTRMAAIDWVARFDALFVAGGGDLNDVFDNEIWQRACLIHSFSALGKPIVLSGQQIGPIRHRASRQALARALRKVRLIGIREPTESVRICRMAQLDPGRYPVVGDDTFGLPDAESNEVRALLDAQGIESGRFIAVNIRVSLYSPVAEQSLRTLASQASALGRHYAMPVLVVPIALDPGDSDLASGQRLAEYAPKGGIQILHDVSWTPSLAKALLGQAFGALGVSYHFCTFALQHGVPAIALYDGDYYRQKALGLAAYWDDQRLAWPLSQPRQIQDMVAIFDDVALRARLATQAGQDAARWQRFFTDRVPVALGIARRSSTETRERLGVNGIARRARVSVITPFFNAAPFIAETIESVLAQSYCDWELLLIDDGSDDGSTQIAKAYAEQHPEQIRYLAHPNHANRGQGASRNLGLAAATGDFVAFIDADDVFLPHKLATQLAVLEGHPEADMVFGNTLYWHSWTGKPENTEKDHLPTFRIQTDTLVRPPTLVPILLGGAGAVPCICSFVAKRSLMDRIGGFDHAIGRLYEDQVLLAKLFCIGTVWVQSGYLERYRQREDSCWHRSMYSGEDKKSRIAFLRWLDHYLATSTKTDPRIRRLTRERFLTLQRPRYAALRRRLLRLAAPLNRIFPTTRTRISENGTQRPE</sequence>
<reference evidence="3 4" key="1">
    <citation type="submission" date="2018-10" db="EMBL/GenBank/DDBJ databases">
        <title>Genomic Encyclopedia of Archaeal and Bacterial Type Strains, Phase II (KMG-II): from individual species to whole genera.</title>
        <authorList>
            <person name="Goeker M."/>
        </authorList>
    </citation>
    <scope>NUCLEOTIDE SEQUENCE [LARGE SCALE GENOMIC DNA]</scope>
    <source>
        <strain evidence="3 4">DSM 235</strain>
    </source>
</reference>
<organism evidence="3 4">
    <name type="scientific">Thiocapsa rosea</name>
    <dbReference type="NCBI Taxonomy" id="69360"/>
    <lineage>
        <taxon>Bacteria</taxon>
        <taxon>Pseudomonadati</taxon>
        <taxon>Pseudomonadota</taxon>
        <taxon>Gammaproteobacteria</taxon>
        <taxon>Chromatiales</taxon>
        <taxon>Chromatiaceae</taxon>
        <taxon>Thiocapsa</taxon>
    </lineage>
</organism>
<dbReference type="Pfam" id="PF04230">
    <property type="entry name" value="PS_pyruv_trans"/>
    <property type="match status" value="1"/>
</dbReference>
<accession>A0A495VFP8</accession>
<keyword evidence="4" id="KW-1185">Reference proteome</keyword>
<dbReference type="OrthoDB" id="9805612at2"/>
<dbReference type="Proteomes" id="UP000274556">
    <property type="component" value="Unassembled WGS sequence"/>
</dbReference>
<dbReference type="InterPro" id="IPR001173">
    <property type="entry name" value="Glyco_trans_2-like"/>
</dbReference>
<evidence type="ECO:0000313" key="3">
    <source>
        <dbReference type="EMBL" id="RKT47403.1"/>
    </source>
</evidence>
<dbReference type="EMBL" id="RBXL01000001">
    <property type="protein sequence ID" value="RKT47403.1"/>
    <property type="molecule type" value="Genomic_DNA"/>
</dbReference>
<dbReference type="CDD" id="cd00761">
    <property type="entry name" value="Glyco_tranf_GTA_type"/>
    <property type="match status" value="1"/>
</dbReference>
<dbReference type="SUPFAM" id="SSF53448">
    <property type="entry name" value="Nucleotide-diphospho-sugar transferases"/>
    <property type="match status" value="1"/>
</dbReference>
<evidence type="ECO:0000259" key="1">
    <source>
        <dbReference type="Pfam" id="PF00535"/>
    </source>
</evidence>
<dbReference type="RefSeq" id="WP_120799380.1">
    <property type="nucleotide sequence ID" value="NZ_RBXL01000001.1"/>
</dbReference>
<evidence type="ECO:0000259" key="2">
    <source>
        <dbReference type="Pfam" id="PF04230"/>
    </source>
</evidence>
<keyword evidence="3" id="KW-0808">Transferase</keyword>